<dbReference type="Pfam" id="PF04143">
    <property type="entry name" value="Sulf_transp"/>
    <property type="match status" value="1"/>
</dbReference>
<comment type="subcellular location">
    <subcellularLocation>
        <location evidence="1">Cell inner membrane</location>
        <topology evidence="1">Multi-pass membrane protein</topology>
    </subcellularLocation>
</comment>
<feature type="transmembrane region" description="Helical" evidence="9">
    <location>
        <begin position="6"/>
        <end position="28"/>
    </location>
</feature>
<evidence type="ECO:0000256" key="8">
    <source>
        <dbReference type="ARBA" id="ARBA00035655"/>
    </source>
</evidence>
<evidence type="ECO:0000256" key="5">
    <source>
        <dbReference type="ARBA" id="ARBA00022692"/>
    </source>
</evidence>
<dbReference type="EMBL" id="FOMJ01000003">
    <property type="protein sequence ID" value="SFD22988.1"/>
    <property type="molecule type" value="Genomic_DNA"/>
</dbReference>
<feature type="transmembrane region" description="Helical" evidence="9">
    <location>
        <begin position="49"/>
        <end position="68"/>
    </location>
</feature>
<feature type="transmembrane region" description="Helical" evidence="9">
    <location>
        <begin position="123"/>
        <end position="143"/>
    </location>
</feature>
<sequence>MLFESYTTALWYLVGTSFVAALVLGAVANKTNFCTMGAVSDWVNMGDTGRFRSWMFAIAVALVGALVIEGTGLVDLDSTFPAYRGANFIWLENIIGGAMFGVGMSLASGCTNKNLVRLGGGNLKSLVVLAIVGIAAYFMIFPFPGTDVTLMNFFLPLLSWSRVTLEGGQDLGSLIAGADAAMTGRLVIGVIVALALLLFVVRSTDFRQNFDNILGGLVVGLVVTAGWYFSGTIQVQGMFDSTNLAGFAADWSMNSPGADAVKPIRSAFVDTQSYTFVNPTAQAVGWVGSGFSKAFVTFGLAAFAGVIVGSFLYAILSGTFRKEWFASKGDFANHAIGAVLMGIGGVMALGCTIGQGVTGFSTLSVGSMLTFVSIVLGAATTMKIQYYKMVYEEEATFGRALVTALVDLKLLPPGLRKLEAI</sequence>
<dbReference type="STRING" id="1123397.SAMN05660831_01163"/>
<protein>
    <submittedName>
        <fullName evidence="10">Uncharacterized protein</fullName>
    </submittedName>
</protein>
<keyword evidence="5 9" id="KW-0812">Transmembrane</keyword>
<keyword evidence="6 9" id="KW-1133">Transmembrane helix</keyword>
<accession>A0A1I1QT02</accession>
<keyword evidence="3" id="KW-1003">Cell membrane</keyword>
<evidence type="ECO:0000256" key="4">
    <source>
        <dbReference type="ARBA" id="ARBA00022519"/>
    </source>
</evidence>
<keyword evidence="7 9" id="KW-0472">Membrane</keyword>
<feature type="transmembrane region" description="Helical" evidence="9">
    <location>
        <begin position="182"/>
        <end position="201"/>
    </location>
</feature>
<evidence type="ECO:0000256" key="1">
    <source>
        <dbReference type="ARBA" id="ARBA00004429"/>
    </source>
</evidence>
<proteinExistence type="inferred from homology"/>
<evidence type="ECO:0000256" key="3">
    <source>
        <dbReference type="ARBA" id="ARBA00022475"/>
    </source>
</evidence>
<evidence type="ECO:0000256" key="6">
    <source>
        <dbReference type="ARBA" id="ARBA00022989"/>
    </source>
</evidence>
<keyword evidence="11" id="KW-1185">Reference proteome</keyword>
<feature type="transmembrane region" description="Helical" evidence="9">
    <location>
        <begin position="213"/>
        <end position="230"/>
    </location>
</feature>
<evidence type="ECO:0000313" key="10">
    <source>
        <dbReference type="EMBL" id="SFD22988.1"/>
    </source>
</evidence>
<evidence type="ECO:0000256" key="7">
    <source>
        <dbReference type="ARBA" id="ARBA00023136"/>
    </source>
</evidence>
<organism evidence="10 11">
    <name type="scientific">Thiohalospira halophila DSM 15071</name>
    <dbReference type="NCBI Taxonomy" id="1123397"/>
    <lineage>
        <taxon>Bacteria</taxon>
        <taxon>Pseudomonadati</taxon>
        <taxon>Pseudomonadota</taxon>
        <taxon>Gammaproteobacteria</taxon>
        <taxon>Thiohalospirales</taxon>
        <taxon>Thiohalospiraceae</taxon>
        <taxon>Thiohalospira</taxon>
    </lineage>
</organism>
<feature type="transmembrane region" description="Helical" evidence="9">
    <location>
        <begin position="294"/>
        <end position="316"/>
    </location>
</feature>
<evidence type="ECO:0000256" key="9">
    <source>
        <dbReference type="SAM" id="Phobius"/>
    </source>
</evidence>
<comment type="similarity">
    <text evidence="8">Belongs to the TsuA/YedE (TC 9.B.102) family.</text>
</comment>
<dbReference type="PANTHER" id="PTHR30574">
    <property type="entry name" value="INNER MEMBRANE PROTEIN YEDE"/>
    <property type="match status" value="1"/>
</dbReference>
<dbReference type="AlphaFoldDB" id="A0A1I1QT02"/>
<feature type="transmembrane region" description="Helical" evidence="9">
    <location>
        <begin position="336"/>
        <end position="357"/>
    </location>
</feature>
<feature type="transmembrane region" description="Helical" evidence="9">
    <location>
        <begin position="363"/>
        <end position="382"/>
    </location>
</feature>
<evidence type="ECO:0000256" key="2">
    <source>
        <dbReference type="ARBA" id="ARBA00022448"/>
    </source>
</evidence>
<dbReference type="PANTHER" id="PTHR30574:SF1">
    <property type="entry name" value="SULPHUR TRANSPORT DOMAIN-CONTAINING PROTEIN"/>
    <property type="match status" value="1"/>
</dbReference>
<name>A0A1I1QT02_9GAMM</name>
<feature type="transmembrane region" description="Helical" evidence="9">
    <location>
        <begin position="88"/>
        <end position="111"/>
    </location>
</feature>
<dbReference type="GO" id="GO:0005886">
    <property type="term" value="C:plasma membrane"/>
    <property type="evidence" value="ECO:0007669"/>
    <property type="project" value="UniProtKB-SubCell"/>
</dbReference>
<gene>
    <name evidence="10" type="ORF">SAMN05660831_01163</name>
</gene>
<dbReference type="OrthoDB" id="9794165at2"/>
<dbReference type="InterPro" id="IPR007272">
    <property type="entry name" value="Sulf_transp_TsuA/YedE"/>
</dbReference>
<evidence type="ECO:0000313" key="11">
    <source>
        <dbReference type="Proteomes" id="UP000198611"/>
    </source>
</evidence>
<dbReference type="Proteomes" id="UP000198611">
    <property type="component" value="Unassembled WGS sequence"/>
</dbReference>
<reference evidence="10 11" key="1">
    <citation type="submission" date="2016-10" db="EMBL/GenBank/DDBJ databases">
        <authorList>
            <person name="de Groot N.N."/>
        </authorList>
    </citation>
    <scope>NUCLEOTIDE SEQUENCE [LARGE SCALE GENOMIC DNA]</scope>
    <source>
        <strain evidence="10 11">HL3</strain>
    </source>
</reference>
<dbReference type="RefSeq" id="WP_093427826.1">
    <property type="nucleotide sequence ID" value="NZ_FOMJ01000003.1"/>
</dbReference>
<keyword evidence="2" id="KW-0813">Transport</keyword>
<keyword evidence="4" id="KW-0997">Cell inner membrane</keyword>